<accession>A0A3B0TMB8</accession>
<dbReference type="Gene3D" id="3.30.70.980">
    <property type="match status" value="1"/>
</dbReference>
<dbReference type="Pfam" id="PF01709">
    <property type="entry name" value="Transcrip_reg"/>
    <property type="match status" value="1"/>
</dbReference>
<organism evidence="2">
    <name type="scientific">hydrothermal vent metagenome</name>
    <dbReference type="NCBI Taxonomy" id="652676"/>
    <lineage>
        <taxon>unclassified sequences</taxon>
        <taxon>metagenomes</taxon>
        <taxon>ecological metagenomes</taxon>
    </lineage>
</organism>
<dbReference type="InterPro" id="IPR048300">
    <property type="entry name" value="TACO1_YebC-like_2nd/3rd_dom"/>
</dbReference>
<dbReference type="AlphaFoldDB" id="A0A3B0TMB8"/>
<proteinExistence type="predicted"/>
<name>A0A3B0TMB8_9ZZZZ</name>
<feature type="domain" description="TACO1/YebC-like second and third" evidence="1">
    <location>
        <begin position="3"/>
        <end position="44"/>
    </location>
</feature>
<dbReference type="EMBL" id="UOEN01000503">
    <property type="protein sequence ID" value="VAW19841.1"/>
    <property type="molecule type" value="Genomic_DNA"/>
</dbReference>
<protein>
    <submittedName>
        <fullName evidence="2">Probable transcriptional regulatory protein YebC</fullName>
    </submittedName>
</protein>
<dbReference type="InterPro" id="IPR029072">
    <property type="entry name" value="YebC-like"/>
</dbReference>
<sequence length="58" mass="6612">MVTAEMTMLPSTTVKVEGSDARTLLALMENLEEQEDVQNVYANFDISDEEFERLAQEE</sequence>
<dbReference type="InterPro" id="IPR026564">
    <property type="entry name" value="Transcrip_reg_TACO1-like_dom3"/>
</dbReference>
<reference evidence="2" key="1">
    <citation type="submission" date="2018-06" db="EMBL/GenBank/DDBJ databases">
        <authorList>
            <person name="Zhirakovskaya E."/>
        </authorList>
    </citation>
    <scope>NUCLEOTIDE SEQUENCE</scope>
</reference>
<evidence type="ECO:0000259" key="1">
    <source>
        <dbReference type="Pfam" id="PF01709"/>
    </source>
</evidence>
<evidence type="ECO:0000313" key="2">
    <source>
        <dbReference type="EMBL" id="VAW19841.1"/>
    </source>
</evidence>
<dbReference type="SUPFAM" id="SSF75625">
    <property type="entry name" value="YebC-like"/>
    <property type="match status" value="1"/>
</dbReference>
<gene>
    <name evidence="2" type="ORF">MNBD_BACTEROID05-192</name>
</gene>